<reference evidence="3" key="1">
    <citation type="journal article" date="2016" name="Nat. Biotechnol.">
        <title>Sequencing wild and cultivated cassava and related species reveals extensive interspecific hybridization and genetic diversity.</title>
        <authorList>
            <person name="Bredeson J.V."/>
            <person name="Lyons J.B."/>
            <person name="Prochnik S.E."/>
            <person name="Wu G.A."/>
            <person name="Ha C.M."/>
            <person name="Edsinger-Gonzales E."/>
            <person name="Grimwood J."/>
            <person name="Schmutz J."/>
            <person name="Rabbi I.Y."/>
            <person name="Egesi C."/>
            <person name="Nauluvula P."/>
            <person name="Lebot V."/>
            <person name="Ndunguru J."/>
            <person name="Mkamilo G."/>
            <person name="Bart R.S."/>
            <person name="Setter T.L."/>
            <person name="Gleadow R.M."/>
            <person name="Kulakow P."/>
            <person name="Ferguson M.E."/>
            <person name="Rounsley S."/>
            <person name="Rokhsar D.S."/>
        </authorList>
    </citation>
    <scope>NUCLEOTIDE SEQUENCE [LARGE SCALE GENOMIC DNA]</scope>
    <source>
        <strain evidence="3">cv. AM560-2</strain>
    </source>
</reference>
<dbReference type="Pfam" id="PF03140">
    <property type="entry name" value="DUF247"/>
    <property type="match status" value="1"/>
</dbReference>
<protein>
    <submittedName>
        <fullName evidence="2">Uncharacterized protein</fullName>
    </submittedName>
</protein>
<accession>A0A251KSJ7</accession>
<dbReference type="Gramene" id="Manes.05G030600.2.v8.1">
    <property type="protein sequence ID" value="Manes.05G030600.2.v8.1.CDS.1"/>
    <property type="gene ID" value="Manes.05G030600.v8.1"/>
</dbReference>
<dbReference type="InterPro" id="IPR004158">
    <property type="entry name" value="DUF247_pln"/>
</dbReference>
<name>A0A251KSJ7_MANES</name>
<dbReference type="OrthoDB" id="836179at2759"/>
<organism evidence="2 3">
    <name type="scientific">Manihot esculenta</name>
    <name type="common">Cassava</name>
    <name type="synonym">Jatropha manihot</name>
    <dbReference type="NCBI Taxonomy" id="3983"/>
    <lineage>
        <taxon>Eukaryota</taxon>
        <taxon>Viridiplantae</taxon>
        <taxon>Streptophyta</taxon>
        <taxon>Embryophyta</taxon>
        <taxon>Tracheophyta</taxon>
        <taxon>Spermatophyta</taxon>
        <taxon>Magnoliopsida</taxon>
        <taxon>eudicotyledons</taxon>
        <taxon>Gunneridae</taxon>
        <taxon>Pentapetalae</taxon>
        <taxon>rosids</taxon>
        <taxon>fabids</taxon>
        <taxon>Malpighiales</taxon>
        <taxon>Euphorbiaceae</taxon>
        <taxon>Crotonoideae</taxon>
        <taxon>Manihoteae</taxon>
        <taxon>Manihot</taxon>
    </lineage>
</organism>
<keyword evidence="1" id="KW-0472">Membrane</keyword>
<dbReference type="STRING" id="3983.A0A251KSJ7"/>
<evidence type="ECO:0000256" key="1">
    <source>
        <dbReference type="SAM" id="Phobius"/>
    </source>
</evidence>
<feature type="transmembrane region" description="Helical" evidence="1">
    <location>
        <begin position="447"/>
        <end position="469"/>
    </location>
</feature>
<dbReference type="PANTHER" id="PTHR31170:SF24">
    <property type="match status" value="1"/>
</dbReference>
<dbReference type="PANTHER" id="PTHR31170">
    <property type="entry name" value="BNAC04G53230D PROTEIN"/>
    <property type="match status" value="1"/>
</dbReference>
<keyword evidence="1" id="KW-0812">Transmembrane</keyword>
<sequence>MESTRDASNEIEDKSKELIIIHNIPQVLDTLISEPALWPELCIYRVPRKLRAINPAPYTPQLISIGPFHCEDKALMPMEKQKLRYLAEFSKRTGIPWTELAKKIKEWEITIRHCYEETFDKVSSVEFIKMILLDSVFIIELFLRRGEKYGLIRKQRHGNFKDDFILGKSTREYCLLGDLILVENQLPYFVLDDLYEFSIGNDNEEGYPSFFNLMKFNLHDYLSPPEIQENENSPCDCFSCLYCFWISRCFSCQKHDCQSPDDEEEDDRLLEKPLHFTDLVRKHRSFKHPKSKNDGSVMKLYNATMLHEAGVKFKASPEAWPLDIKFERGELKIPRFLADDNTERVIRNLMAFEQCHYPDQPLICDYIWVLDFLINTAKDVDLLVRKGIIVNLLGDSEAVAKLVNNLGLEITASGSCFYDLSEQLNKHYENPWCRTVAIMRSAYFSNLWRGTGTIAAIVLLFFTFTQSLYSISQIF</sequence>
<evidence type="ECO:0000313" key="2">
    <source>
        <dbReference type="EMBL" id="OAY49107.1"/>
    </source>
</evidence>
<comment type="caution">
    <text evidence="2">The sequence shown here is derived from an EMBL/GenBank/DDBJ whole genome shotgun (WGS) entry which is preliminary data.</text>
</comment>
<keyword evidence="3" id="KW-1185">Reference proteome</keyword>
<dbReference type="AlphaFoldDB" id="A0A251KSJ7"/>
<proteinExistence type="predicted"/>
<dbReference type="Proteomes" id="UP000091857">
    <property type="component" value="Chromosome 5"/>
</dbReference>
<dbReference type="EMBL" id="CM004391">
    <property type="protein sequence ID" value="OAY49107.1"/>
    <property type="molecule type" value="Genomic_DNA"/>
</dbReference>
<evidence type="ECO:0000313" key="3">
    <source>
        <dbReference type="Proteomes" id="UP000091857"/>
    </source>
</evidence>
<keyword evidence="1" id="KW-1133">Transmembrane helix</keyword>
<gene>
    <name evidence="2" type="ORF">MANES_05G030600v8</name>
</gene>